<protein>
    <submittedName>
        <fullName evidence="1">Outer membrane efflux protein MdtP</fullName>
    </submittedName>
</protein>
<dbReference type="Gene3D" id="1.20.1600.10">
    <property type="entry name" value="Outer membrane efflux proteins (OEP)"/>
    <property type="match status" value="1"/>
</dbReference>
<dbReference type="SUPFAM" id="SSF56954">
    <property type="entry name" value="Outer membrane efflux proteins (OEP)"/>
    <property type="match status" value="1"/>
</dbReference>
<dbReference type="AlphaFoldDB" id="A0A157ZXY4"/>
<dbReference type="Proteomes" id="UP000054596">
    <property type="component" value="Unassembled WGS sequence"/>
</dbReference>
<accession>A0A157ZXY4</accession>
<reference evidence="1" key="1">
    <citation type="submission" date="2016-01" db="EMBL/GenBank/DDBJ databases">
        <authorList>
            <person name="Peeters C."/>
        </authorList>
    </citation>
    <scope>NUCLEOTIDE SEQUENCE [LARGE SCALE GENOMIC DNA]</scope>
    <source>
        <strain evidence="1">LMG 29325</strain>
    </source>
</reference>
<organism evidence="1 2">
    <name type="scientific">Caballeronia glebae</name>
    <dbReference type="NCBI Taxonomy" id="1777143"/>
    <lineage>
        <taxon>Bacteria</taxon>
        <taxon>Pseudomonadati</taxon>
        <taxon>Pseudomonadota</taxon>
        <taxon>Betaproteobacteria</taxon>
        <taxon>Burkholderiales</taxon>
        <taxon>Burkholderiaceae</taxon>
        <taxon>Caballeronia</taxon>
    </lineage>
</organism>
<name>A0A157ZXY4_9BURK</name>
<evidence type="ECO:0000313" key="2">
    <source>
        <dbReference type="Proteomes" id="UP000054596"/>
    </source>
</evidence>
<keyword evidence="2" id="KW-1185">Reference proteome</keyword>
<proteinExistence type="predicted"/>
<gene>
    <name evidence="1" type="ORF">AWB82_01404</name>
</gene>
<sequence length="99" mass="11116">MRAESNLLIEQYNEAVLNAVRDVARTGSRLQELDAQTRLQEQRIRSLGFARDRVEALYRRGLSSKTVALDGQMLSQEIGLRKALGGGYRADTPVELTPR</sequence>
<dbReference type="RefSeq" id="WP_200818059.1">
    <property type="nucleotide sequence ID" value="NZ_FCOJ02000007.1"/>
</dbReference>
<dbReference type="EMBL" id="FCOJ02000007">
    <property type="protein sequence ID" value="SAK50365.1"/>
    <property type="molecule type" value="Genomic_DNA"/>
</dbReference>
<evidence type="ECO:0000313" key="1">
    <source>
        <dbReference type="EMBL" id="SAK50365.1"/>
    </source>
</evidence>
<comment type="caution">
    <text evidence="1">The sequence shown here is derived from an EMBL/GenBank/DDBJ whole genome shotgun (WGS) entry which is preliminary data.</text>
</comment>
<dbReference type="STRING" id="1777143.AWB82_01404"/>